<feature type="region of interest" description="Disordered" evidence="8">
    <location>
        <begin position="172"/>
        <end position="192"/>
    </location>
</feature>
<dbReference type="Gene3D" id="1.10.340.40">
    <property type="entry name" value="Nuclear abundant poly(A) RNA-bind protein 2, N-terminal domain"/>
    <property type="match status" value="1"/>
</dbReference>
<keyword evidence="3" id="KW-0479">Metal-binding</keyword>
<dbReference type="InterPro" id="IPR055046">
    <property type="entry name" value="Nab2-like_Znf-CCCH"/>
</dbReference>
<evidence type="ECO:0000313" key="10">
    <source>
        <dbReference type="EMBL" id="KAG5929427.1"/>
    </source>
</evidence>
<evidence type="ECO:0000256" key="1">
    <source>
        <dbReference type="ARBA" id="ARBA00004123"/>
    </source>
</evidence>
<evidence type="ECO:0000256" key="6">
    <source>
        <dbReference type="ARBA" id="ARBA00022833"/>
    </source>
</evidence>
<evidence type="ECO:0000259" key="9">
    <source>
        <dbReference type="Pfam" id="PF22683"/>
    </source>
</evidence>
<dbReference type="PANTHER" id="PTHR14738">
    <property type="entry name" value="ZINC FINGER CCCH DOMAIN-CONTAINING PROTEIN 14"/>
    <property type="match status" value="1"/>
</dbReference>
<dbReference type="PANTHER" id="PTHR14738:SF29">
    <property type="entry name" value="ZINC FINGER CCCH DOMAIN-CONTAINING PROTEIN 14"/>
    <property type="match status" value="1"/>
</dbReference>
<dbReference type="InterPro" id="IPR043094">
    <property type="entry name" value="Nab2/ZC3H14_N_sf"/>
</dbReference>
<dbReference type="GO" id="GO:0043488">
    <property type="term" value="P:regulation of mRNA stability"/>
    <property type="evidence" value="ECO:0007669"/>
    <property type="project" value="InterPro"/>
</dbReference>
<proteinExistence type="inferred from homology"/>
<name>A0A8K0JBZ1_9HYPO</name>
<feature type="compositionally biased region" description="Polar residues" evidence="8">
    <location>
        <begin position="250"/>
        <end position="260"/>
    </location>
</feature>
<feature type="compositionally biased region" description="Basic and acidic residues" evidence="8">
    <location>
        <begin position="271"/>
        <end position="281"/>
    </location>
</feature>
<sequence length="495" mass="53952">MPVEVALNTPLAEALSTAIQPKLLEVGWGSNADDSALAEYIILMLANGKTQDQIAADLSTDLLGLPADDPGVHSFSRWLFEQIDLLNSQLNGGQAEDVVPMEESLQDQMLGKEMDTDVNTTDASQLNAPTGPKSMRSGNSRGGRDKRLLGHMSRAMDRSADTALHRVRGGGHERINAHGRNPPSGPRNVQGRMQRNNRAGVLQAGLAAGPQSGAWMMTGQPPNQMELMAMLEQQNQMMYQLSQQLMNGGAMNNSHSNQHNGGFGNQRRGKSLFDRVQDPNKKRSNYNNQGNADGVAKETNGGGEDVEMSGEKHEPPNPEETVCKYNLHCTNKECKFAHQSPAAPPGASIDINDVCSFGAACKNRKCVARHPSPATKLAHQSEQECKFFPNCQNPRCPFKHPSMPLCRNGAGCTTEDCKFTHVTTQCKFNPCLNPTCHFAHQAGQQGGFKDKVWTADSSAEHVSERKFVDEDAPEELVKPDEDDMADHAQDAEVMV</sequence>
<evidence type="ECO:0000256" key="5">
    <source>
        <dbReference type="ARBA" id="ARBA00022771"/>
    </source>
</evidence>
<comment type="similarity">
    <text evidence="2">Belongs to the ZC3H14 family.</text>
</comment>
<feature type="region of interest" description="Disordered" evidence="8">
    <location>
        <begin position="469"/>
        <end position="495"/>
    </location>
</feature>
<dbReference type="FunFam" id="4.10.1000.40:FF:000002">
    <property type="entry name" value="Nuclear polyadenylated RNA-binding protein Nab2"/>
    <property type="match status" value="1"/>
</dbReference>
<dbReference type="GO" id="GO:0008143">
    <property type="term" value="F:poly(A) binding"/>
    <property type="evidence" value="ECO:0007669"/>
    <property type="project" value="InterPro"/>
</dbReference>
<feature type="region of interest" description="Disordered" evidence="8">
    <location>
        <begin position="118"/>
        <end position="146"/>
    </location>
</feature>
<evidence type="ECO:0000256" key="2">
    <source>
        <dbReference type="ARBA" id="ARBA00008423"/>
    </source>
</evidence>
<dbReference type="OrthoDB" id="438553at2759"/>
<feature type="compositionally biased region" description="Polar residues" evidence="8">
    <location>
        <begin position="118"/>
        <end position="128"/>
    </location>
</feature>
<dbReference type="GO" id="GO:0005634">
    <property type="term" value="C:nucleus"/>
    <property type="evidence" value="ECO:0007669"/>
    <property type="project" value="UniProtKB-SubCell"/>
</dbReference>
<dbReference type="FunFam" id="1.10.340.40:FF:000001">
    <property type="entry name" value="Nuclear polyadenylated RNA-binding protein nab2"/>
    <property type="match status" value="1"/>
</dbReference>
<feature type="domain" description="Nab2-like CCCH zinc finger" evidence="9">
    <location>
        <begin position="426"/>
        <end position="445"/>
    </location>
</feature>
<feature type="region of interest" description="Disordered" evidence="8">
    <location>
        <begin position="247"/>
        <end position="318"/>
    </location>
</feature>
<keyword evidence="7" id="KW-0539">Nucleus</keyword>
<dbReference type="Pfam" id="PF14608">
    <property type="entry name" value="zf-CCCH_2"/>
    <property type="match status" value="3"/>
</dbReference>
<gene>
    <name evidence="10" type="ORF">E4U42_005894</name>
</gene>
<dbReference type="GO" id="GO:0005737">
    <property type="term" value="C:cytoplasm"/>
    <property type="evidence" value="ECO:0007669"/>
    <property type="project" value="TreeGrafter"/>
</dbReference>
<accession>A0A8K0JBZ1</accession>
<keyword evidence="4" id="KW-0677">Repeat</keyword>
<dbReference type="InterPro" id="IPR040366">
    <property type="entry name" value="Nab2/ZC3H14"/>
</dbReference>
<organism evidence="10 11">
    <name type="scientific">Claviceps africana</name>
    <dbReference type="NCBI Taxonomy" id="83212"/>
    <lineage>
        <taxon>Eukaryota</taxon>
        <taxon>Fungi</taxon>
        <taxon>Dikarya</taxon>
        <taxon>Ascomycota</taxon>
        <taxon>Pezizomycotina</taxon>
        <taxon>Sordariomycetes</taxon>
        <taxon>Hypocreomycetidae</taxon>
        <taxon>Hypocreales</taxon>
        <taxon>Clavicipitaceae</taxon>
        <taxon>Claviceps</taxon>
    </lineage>
</organism>
<protein>
    <recommendedName>
        <fullName evidence="9">Nab2-like CCCH zinc finger domain-containing protein</fullName>
    </recommendedName>
</protein>
<dbReference type="FunFam" id="4.10.1000.30:FF:000002">
    <property type="entry name" value="Nuclear polyadenylated RNA-binding protein Nab2"/>
    <property type="match status" value="1"/>
</dbReference>
<evidence type="ECO:0000256" key="8">
    <source>
        <dbReference type="SAM" id="MobiDB-lite"/>
    </source>
</evidence>
<evidence type="ECO:0000256" key="7">
    <source>
        <dbReference type="ARBA" id="ARBA00023242"/>
    </source>
</evidence>
<comment type="subcellular location">
    <subcellularLocation>
        <location evidence="1">Nucleus</location>
    </subcellularLocation>
</comment>
<dbReference type="EMBL" id="SRPY01000057">
    <property type="protein sequence ID" value="KAG5929427.1"/>
    <property type="molecule type" value="Genomic_DNA"/>
</dbReference>
<keyword evidence="11" id="KW-1185">Reference proteome</keyword>
<dbReference type="Gene3D" id="4.10.1000.30">
    <property type="match status" value="1"/>
</dbReference>
<reference evidence="10" key="1">
    <citation type="journal article" date="2020" name="bioRxiv">
        <title>Whole genome comparisons of ergot fungi reveals the divergence and evolution of species within the genus Claviceps are the result of varying mechanisms driving genome evolution and host range expansion.</title>
        <authorList>
            <person name="Wyka S.A."/>
            <person name="Mondo S.J."/>
            <person name="Liu M."/>
            <person name="Dettman J."/>
            <person name="Nalam V."/>
            <person name="Broders K.D."/>
        </authorList>
    </citation>
    <scope>NUCLEOTIDE SEQUENCE</scope>
    <source>
        <strain evidence="10">CCC 489</strain>
    </source>
</reference>
<dbReference type="Proteomes" id="UP000811619">
    <property type="component" value="Unassembled WGS sequence"/>
</dbReference>
<dbReference type="GO" id="GO:0008270">
    <property type="term" value="F:zinc ion binding"/>
    <property type="evidence" value="ECO:0007669"/>
    <property type="project" value="UniProtKB-KW"/>
</dbReference>
<keyword evidence="6" id="KW-0862">Zinc</keyword>
<comment type="caution">
    <text evidence="10">The sequence shown here is derived from an EMBL/GenBank/DDBJ whole genome shotgun (WGS) entry which is preliminary data.</text>
</comment>
<evidence type="ECO:0000256" key="4">
    <source>
        <dbReference type="ARBA" id="ARBA00022737"/>
    </source>
</evidence>
<dbReference type="Gene3D" id="4.10.1000.40">
    <property type="match status" value="1"/>
</dbReference>
<dbReference type="AlphaFoldDB" id="A0A8K0JBZ1"/>
<keyword evidence="5" id="KW-0863">Zinc-finger</keyword>
<evidence type="ECO:0000313" key="11">
    <source>
        <dbReference type="Proteomes" id="UP000811619"/>
    </source>
</evidence>
<evidence type="ECO:0000256" key="3">
    <source>
        <dbReference type="ARBA" id="ARBA00022723"/>
    </source>
</evidence>
<dbReference type="Pfam" id="PF22683">
    <property type="entry name" value="Nab2-like_zf-CCCH"/>
    <property type="match status" value="1"/>
</dbReference>